<evidence type="ECO:0000313" key="1">
    <source>
        <dbReference type="EMBL" id="OME93866.1"/>
    </source>
</evidence>
<dbReference type="RefSeq" id="WP_076322536.1">
    <property type="nucleotide sequence ID" value="NZ_MRTF01000003.1"/>
</dbReference>
<reference evidence="1 2" key="1">
    <citation type="submission" date="2016-11" db="EMBL/GenBank/DDBJ databases">
        <title>Paenibacillus species isolates.</title>
        <authorList>
            <person name="Beno S.M."/>
        </authorList>
    </citation>
    <scope>NUCLEOTIDE SEQUENCE [LARGE SCALE GENOMIC DNA]</scope>
    <source>
        <strain evidence="1 2">FSL F4-0100</strain>
    </source>
</reference>
<dbReference type="Proteomes" id="UP000187074">
    <property type="component" value="Unassembled WGS sequence"/>
</dbReference>
<protein>
    <submittedName>
        <fullName evidence="1">Uncharacterized protein</fullName>
    </submittedName>
</protein>
<name>A0A1R1B429_PAELA</name>
<comment type="caution">
    <text evidence="1">The sequence shown here is derived from an EMBL/GenBank/DDBJ whole genome shotgun (WGS) entry which is preliminary data.</text>
</comment>
<accession>A0A1R1B429</accession>
<dbReference type="Pfam" id="PF18952">
    <property type="entry name" value="DUF5696"/>
    <property type="match status" value="1"/>
</dbReference>
<dbReference type="EMBL" id="MRTF01000003">
    <property type="protein sequence ID" value="OME93866.1"/>
    <property type="molecule type" value="Genomic_DNA"/>
</dbReference>
<dbReference type="STRING" id="1401.BK123_11530"/>
<organism evidence="1 2">
    <name type="scientific">Paenibacillus lautus</name>
    <name type="common">Bacillus lautus</name>
    <dbReference type="NCBI Taxonomy" id="1401"/>
    <lineage>
        <taxon>Bacteria</taxon>
        <taxon>Bacillati</taxon>
        <taxon>Bacillota</taxon>
        <taxon>Bacilli</taxon>
        <taxon>Bacillales</taxon>
        <taxon>Paenibacillaceae</taxon>
        <taxon>Paenibacillus</taxon>
    </lineage>
</organism>
<dbReference type="InterPro" id="IPR043751">
    <property type="entry name" value="DUF5696"/>
</dbReference>
<dbReference type="OrthoDB" id="9793135at2"/>
<evidence type="ECO:0000313" key="2">
    <source>
        <dbReference type="Proteomes" id="UP000187074"/>
    </source>
</evidence>
<dbReference type="AlphaFoldDB" id="A0A1R1B429"/>
<sequence length="863" mass="94727">MRMSMLWRRFVIITAGVSALALVAAVVLSSLSAPGDPAAVIAEAETRLEASRTAAAASAPALPWIQDQGAVPDGMEKAAENGRLTLFMDRQTTSFAVRHKESGRLWYSNPTSRESDPIASGVHKDRLSSLFFLSYLLDTGQEQEYDSYADSVALGQFETELIENGVKVTYTVGQVVRGIESIPRVMTGSRFEERIISRLSDERAVSEMKKRFKYEADRDVYTRRELPSLAVSAVLDILNQVGYGEEDLAYDDEENGLEPEAGSGRPRFSIPVEYRLDGEQFVVRIDAGAIEKTGTMPLHTITLLEFFGAADSLQSGYMFVPDGSGALIWLNNGRTVEPPYLAPVYGEDGAIARDEKLAEHETVRLPVFGMKAGDAAWLGIIEQGDAIASIKADIAGRLNGYNYIAPSFTLASRDKVIIAGNSATSTNPVHQKTPYGGDIVVRYGFLADDKADYSGMAALYRDYLAEHNRLRRLEPVADTPFVLELVGGMETRKSMLGVPYDAVTPLTTLDQALEVLAALRKEQVAAVKLRYMGWFNGGTQHHYPSRVAVGEEIGGRATFTEFAQKLRGQGVRFYPDAAFLNVYTDGHGFRAGRDAIKYMSQKTASVYRVDRPSFILDGESFSHYPLSPVRLPAVIRSFTKAVKPLGIGGLSLRDLGDTLYSDFDQKKPADRQQSAVIVESQLIELSADFPDLMASGGNAYLLPYAQTIVNAPAASSGFNLEDESVPFYQMVLHGYADLAGLPFNQADDQYARKNILKAIETGSNVYYRWVYSMPSELKSPAARELYAAGYADWVEEAAAAYKEVNEALKPVRHLRISRHEKLSEGVYRTTYEDGTAITVNYNDKPVSPGGYAVGALSYRIGGK</sequence>
<gene>
    <name evidence="1" type="ORF">BK123_11530</name>
</gene>
<proteinExistence type="predicted"/>